<dbReference type="SUPFAM" id="SSF69118">
    <property type="entry name" value="AhpD-like"/>
    <property type="match status" value="1"/>
</dbReference>
<dbReference type="InterPro" id="IPR029032">
    <property type="entry name" value="AhpD-like"/>
</dbReference>
<protein>
    <submittedName>
        <fullName evidence="1">Carboxymuconolactone decarboxylase</fullName>
    </submittedName>
</protein>
<evidence type="ECO:0000313" key="1">
    <source>
        <dbReference type="EMBL" id="TCC48938.1"/>
    </source>
</evidence>
<dbReference type="OrthoDB" id="5118386at2"/>
<keyword evidence="2" id="KW-1185">Reference proteome</keyword>
<name>A0A4R0JUT4_9ACTN</name>
<gene>
    <name evidence="1" type="ORF">E0H75_20465</name>
</gene>
<organism evidence="1 2">
    <name type="scientific">Kribbella capetownensis</name>
    <dbReference type="NCBI Taxonomy" id="1572659"/>
    <lineage>
        <taxon>Bacteria</taxon>
        <taxon>Bacillati</taxon>
        <taxon>Actinomycetota</taxon>
        <taxon>Actinomycetes</taxon>
        <taxon>Propionibacteriales</taxon>
        <taxon>Kribbellaceae</taxon>
        <taxon>Kribbella</taxon>
    </lineage>
</organism>
<dbReference type="EMBL" id="SJKD01000004">
    <property type="protein sequence ID" value="TCC48938.1"/>
    <property type="molecule type" value="Genomic_DNA"/>
</dbReference>
<accession>A0A4R0JUT4</accession>
<dbReference type="RefSeq" id="WP_131515174.1">
    <property type="nucleotide sequence ID" value="NZ_SJKD01000004.1"/>
</dbReference>
<comment type="caution">
    <text evidence="1">The sequence shown here is derived from an EMBL/GenBank/DDBJ whole genome shotgun (WGS) entry which is preliminary data.</text>
</comment>
<evidence type="ECO:0000313" key="2">
    <source>
        <dbReference type="Proteomes" id="UP000293342"/>
    </source>
</evidence>
<sequence>MSTPSVSDTPVLDLLANMTADSLQATSLDPQMIMVARLAALVASDAPPASYALNLAAGSDVGLDADGVRGVLTAIAPIVGTSRVVAATGRIVEVIDVAIEVATAELAAEAAAEARGTA</sequence>
<dbReference type="Proteomes" id="UP000293342">
    <property type="component" value="Unassembled WGS sequence"/>
</dbReference>
<proteinExistence type="predicted"/>
<reference evidence="1 2" key="1">
    <citation type="submission" date="2019-02" db="EMBL/GenBank/DDBJ databases">
        <title>Kribbella capetownensis sp. nov. and Kribbella speibonae sp. nov., isolated from soil.</title>
        <authorList>
            <person name="Curtis S.M."/>
            <person name="Norton I."/>
            <person name="Everest G.J."/>
            <person name="Meyers P.R."/>
        </authorList>
    </citation>
    <scope>NUCLEOTIDE SEQUENCE [LARGE SCALE GENOMIC DNA]</scope>
    <source>
        <strain evidence="1 2">YM53</strain>
    </source>
</reference>
<dbReference type="AlphaFoldDB" id="A0A4R0JUT4"/>